<accession>A0A1H2UI45</accession>
<reference evidence="12" key="1">
    <citation type="submission" date="2016-10" db="EMBL/GenBank/DDBJ databases">
        <authorList>
            <person name="Varghese N."/>
            <person name="Submissions S."/>
        </authorList>
    </citation>
    <scope>NUCLEOTIDE SEQUENCE [LARGE SCALE GENOMIC DNA]</scope>
    <source>
        <strain evidence="12">DSM 15718</strain>
    </source>
</reference>
<dbReference type="InterPro" id="IPR030931">
    <property type="entry name" value="Group_II_RT_mat"/>
</dbReference>
<dbReference type="Pfam" id="PF00078">
    <property type="entry name" value="RVT_1"/>
    <property type="match status" value="1"/>
</dbReference>
<evidence type="ECO:0000313" key="11">
    <source>
        <dbReference type="EMBL" id="SDW55792.1"/>
    </source>
</evidence>
<dbReference type="Proteomes" id="UP000198569">
    <property type="component" value="Unassembled WGS sequence"/>
</dbReference>
<keyword evidence="5" id="KW-0460">Magnesium</keyword>
<dbReference type="PRINTS" id="PR00866">
    <property type="entry name" value="RNADNAPOLMS"/>
</dbReference>
<dbReference type="EC" id="2.7.7.49" evidence="1"/>
<dbReference type="InterPro" id="IPR043502">
    <property type="entry name" value="DNA/RNA_pol_sf"/>
</dbReference>
<feature type="domain" description="Reverse transcriptase" evidence="10">
    <location>
        <begin position="44"/>
        <end position="272"/>
    </location>
</feature>
<keyword evidence="2" id="KW-0808">Transferase</keyword>
<evidence type="ECO:0000256" key="9">
    <source>
        <dbReference type="ARBA" id="ARBA00048173"/>
    </source>
</evidence>
<dbReference type="OrthoDB" id="9780724at2"/>
<dbReference type="PROSITE" id="PS50878">
    <property type="entry name" value="RT_POL"/>
    <property type="match status" value="1"/>
</dbReference>
<keyword evidence="12" id="KW-1185">Reference proteome</keyword>
<evidence type="ECO:0000256" key="4">
    <source>
        <dbReference type="ARBA" id="ARBA00022723"/>
    </source>
</evidence>
<dbReference type="InterPro" id="IPR051083">
    <property type="entry name" value="GrpII_Intron_Splice-Mob/Def"/>
</dbReference>
<keyword evidence="4" id="KW-0479">Metal-binding</keyword>
<dbReference type="InterPro" id="IPR013597">
    <property type="entry name" value="Mat_intron_G2"/>
</dbReference>
<evidence type="ECO:0000256" key="7">
    <source>
        <dbReference type="ARBA" id="ARBA00023118"/>
    </source>
</evidence>
<dbReference type="InterPro" id="IPR000123">
    <property type="entry name" value="Reverse_transcriptase_msDNA"/>
</dbReference>
<keyword evidence="3" id="KW-0548">Nucleotidyltransferase</keyword>
<dbReference type="EMBL" id="FNMV01000003">
    <property type="protein sequence ID" value="SDW55792.1"/>
    <property type="molecule type" value="Genomic_DNA"/>
</dbReference>
<evidence type="ECO:0000256" key="5">
    <source>
        <dbReference type="ARBA" id="ARBA00022842"/>
    </source>
</evidence>
<dbReference type="PANTHER" id="PTHR34047">
    <property type="entry name" value="NUCLEAR INTRON MATURASE 1, MITOCHONDRIAL-RELATED"/>
    <property type="match status" value="1"/>
</dbReference>
<comment type="similarity">
    <text evidence="8">Belongs to the bacterial reverse transcriptase family.</text>
</comment>
<proteinExistence type="inferred from homology"/>
<dbReference type="SUPFAM" id="SSF56672">
    <property type="entry name" value="DNA/RNA polymerases"/>
    <property type="match status" value="1"/>
</dbReference>
<dbReference type="Pfam" id="PF08388">
    <property type="entry name" value="GIIM"/>
    <property type="match status" value="1"/>
</dbReference>
<gene>
    <name evidence="11" type="ORF">SAMN05444338_103177</name>
</gene>
<dbReference type="GO" id="GO:0003964">
    <property type="term" value="F:RNA-directed DNA polymerase activity"/>
    <property type="evidence" value="ECO:0007669"/>
    <property type="project" value="UniProtKB-KW"/>
</dbReference>
<dbReference type="GO" id="GO:0051607">
    <property type="term" value="P:defense response to virus"/>
    <property type="evidence" value="ECO:0007669"/>
    <property type="project" value="UniProtKB-KW"/>
</dbReference>
<organism evidence="11 12">
    <name type="scientific">Flavobacterium degerlachei</name>
    <dbReference type="NCBI Taxonomy" id="229203"/>
    <lineage>
        <taxon>Bacteria</taxon>
        <taxon>Pseudomonadati</taxon>
        <taxon>Bacteroidota</taxon>
        <taxon>Flavobacteriia</taxon>
        <taxon>Flavobacteriales</taxon>
        <taxon>Flavobacteriaceae</taxon>
        <taxon>Flavobacterium</taxon>
    </lineage>
</organism>
<evidence type="ECO:0000256" key="6">
    <source>
        <dbReference type="ARBA" id="ARBA00022918"/>
    </source>
</evidence>
<sequence length="438" mass="50675">MIAQVTHPYNLQKALRQVVVNKGSAGVDGLQTTQLADYFREHKSALLEDIKNERYLPHPILGVEIPKGGGKFRLLGVPTVVDRLLQQAVSQAMMPRFEKDFSVNSFGFRPNKNARQAVGKALGNIHEGYNYIVDIDLKTFFDEVDHCLLMNLIYQKVKCPTTLRLIRKWLRVPILIKGKLIKRRKGVPQGSPISPLLSNILLHELDKELTRKGVKFVRYADDFSIYTKSKTQAKTVENAIFLFLRDKLKLTINLEKSGIRKPIQFTILGFSFASTYQKGVKGRYQLTVGKKAWAKLKQSLKEATRKTAPRSFEERIRKINEIQRGWLNYFRGTSIQGKLREIDGWLRNRLRYCIWTDWKKPERKRKNLMRLGVDKDHAYAWSRTRKGGWRIAQSPILTSTITLLRLKKKGYRSMLETHIELNPSLCEPPYTRPVRTVV</sequence>
<dbReference type="GO" id="GO:0003723">
    <property type="term" value="F:RNA binding"/>
    <property type="evidence" value="ECO:0007669"/>
    <property type="project" value="InterPro"/>
</dbReference>
<evidence type="ECO:0000256" key="8">
    <source>
        <dbReference type="ARBA" id="ARBA00034120"/>
    </source>
</evidence>
<dbReference type="PANTHER" id="PTHR34047:SF8">
    <property type="entry name" value="PROTEIN YKFC"/>
    <property type="match status" value="1"/>
</dbReference>
<evidence type="ECO:0000256" key="2">
    <source>
        <dbReference type="ARBA" id="ARBA00022679"/>
    </source>
</evidence>
<dbReference type="InterPro" id="IPR043128">
    <property type="entry name" value="Rev_trsase/Diguanyl_cyclase"/>
</dbReference>
<evidence type="ECO:0000313" key="12">
    <source>
        <dbReference type="Proteomes" id="UP000198569"/>
    </source>
</evidence>
<evidence type="ECO:0000256" key="3">
    <source>
        <dbReference type="ARBA" id="ARBA00022695"/>
    </source>
</evidence>
<dbReference type="AlphaFoldDB" id="A0A1H2UI45"/>
<dbReference type="Gene3D" id="3.30.70.270">
    <property type="match status" value="1"/>
</dbReference>
<dbReference type="GO" id="GO:0046872">
    <property type="term" value="F:metal ion binding"/>
    <property type="evidence" value="ECO:0007669"/>
    <property type="project" value="UniProtKB-KW"/>
</dbReference>
<name>A0A1H2UI45_9FLAO</name>
<evidence type="ECO:0000256" key="1">
    <source>
        <dbReference type="ARBA" id="ARBA00012493"/>
    </source>
</evidence>
<keyword evidence="7" id="KW-0051">Antiviral defense</keyword>
<dbReference type="RefSeq" id="WP_091430135.1">
    <property type="nucleotide sequence ID" value="NZ_FNMV01000003.1"/>
</dbReference>
<evidence type="ECO:0000259" key="10">
    <source>
        <dbReference type="PROSITE" id="PS50878"/>
    </source>
</evidence>
<dbReference type="NCBIfam" id="TIGR04416">
    <property type="entry name" value="group_II_RT_mat"/>
    <property type="match status" value="1"/>
</dbReference>
<comment type="catalytic activity">
    <reaction evidence="9">
        <text>DNA(n) + a 2'-deoxyribonucleoside 5'-triphosphate = DNA(n+1) + diphosphate</text>
        <dbReference type="Rhea" id="RHEA:22508"/>
        <dbReference type="Rhea" id="RHEA-COMP:17339"/>
        <dbReference type="Rhea" id="RHEA-COMP:17340"/>
        <dbReference type="ChEBI" id="CHEBI:33019"/>
        <dbReference type="ChEBI" id="CHEBI:61560"/>
        <dbReference type="ChEBI" id="CHEBI:173112"/>
        <dbReference type="EC" id="2.7.7.49"/>
    </reaction>
</comment>
<protein>
    <recommendedName>
        <fullName evidence="1">RNA-directed DNA polymerase</fullName>
        <ecNumber evidence="1">2.7.7.49</ecNumber>
    </recommendedName>
</protein>
<keyword evidence="6 11" id="KW-0695">RNA-directed DNA polymerase</keyword>
<dbReference type="CDD" id="cd01651">
    <property type="entry name" value="RT_G2_intron"/>
    <property type="match status" value="1"/>
</dbReference>
<dbReference type="InterPro" id="IPR000477">
    <property type="entry name" value="RT_dom"/>
</dbReference>